<accession>H6MZH3</accession>
<feature type="disulfide bond" evidence="2">
    <location>
        <begin position="202"/>
        <end position="251"/>
    </location>
</feature>
<dbReference type="PANTHER" id="PTHR37981:SF1">
    <property type="entry name" value="SGNH HYDROLASE-TYPE ESTERASE DOMAIN-CONTAINING PROTEIN"/>
    <property type="match status" value="1"/>
</dbReference>
<dbReference type="HOGENOM" id="CLU_038449_4_1_11"/>
<sequence>MPGAAATLRRTVIGIVALLASMLGAVVESPSAHALPSGLNYVALGDSRASGNMPGLQPSDGCWRSSTSYPSVLARIAHVRSFVDRSCAGAWAANVTHLPENGPFGPIPPQIRGVTKATNLVTFSIGGNDLSWGAIAERCQVPLPGNDARCRFNVGHIAAAHRMLAYMEGQVDGVMRAVREKAAPNARIVLVGHGGQVGRRGCWPFVPASDGDAAWMNDFLAQFNATQARIAARYGAAFVDVGARSAGHDPCSAQPWFEGAVPREMAVSGHPNQIGAAMIAQWIREVA</sequence>
<dbReference type="InterPro" id="IPR013830">
    <property type="entry name" value="SGNH_hydro"/>
</dbReference>
<feature type="disulfide bond" evidence="2">
    <location>
        <begin position="139"/>
        <end position="150"/>
    </location>
</feature>
<evidence type="ECO:0000256" key="2">
    <source>
        <dbReference type="PIRSR" id="PIRSR637460-2"/>
    </source>
</evidence>
<dbReference type="Proteomes" id="UP000009154">
    <property type="component" value="Chromosome"/>
</dbReference>
<evidence type="ECO:0000256" key="1">
    <source>
        <dbReference type="PIRSR" id="PIRSR637460-1"/>
    </source>
</evidence>
<keyword evidence="2" id="KW-1015">Disulfide bond</keyword>
<feature type="active site" description="Nucleophile" evidence="1">
    <location>
        <position position="47"/>
    </location>
</feature>
<dbReference type="GO" id="GO:0004806">
    <property type="term" value="F:triacylglycerol lipase activity"/>
    <property type="evidence" value="ECO:0007669"/>
    <property type="project" value="TreeGrafter"/>
</dbReference>
<reference evidence="4 5" key="1">
    <citation type="journal article" date="2012" name="Appl. Environ. Microbiol.">
        <title>Involvement of two latex-clearing proteins during rubber degradation and insights into the subsequent degradation pathway revealed by the genome sequence of Gordonia polyisoprenivorans strain VH2.</title>
        <authorList>
            <person name="Hiessl S."/>
            <person name="Schuldes J."/>
            <person name="Thurmer A."/>
            <person name="Halbsguth T."/>
            <person name="Broker D."/>
            <person name="Angelov A."/>
            <person name="Liebl W."/>
            <person name="Daniel R."/>
            <person name="Steinbuchel A."/>
        </authorList>
    </citation>
    <scope>NUCLEOTIDE SEQUENCE [LARGE SCALE GENOMIC DNA]</scope>
    <source>
        <strain evidence="5">DSM 44266 / VH2</strain>
    </source>
</reference>
<dbReference type="GO" id="GO:0019433">
    <property type="term" value="P:triglyceride catabolic process"/>
    <property type="evidence" value="ECO:0007669"/>
    <property type="project" value="TreeGrafter"/>
</dbReference>
<dbReference type="CDD" id="cd01823">
    <property type="entry name" value="SEST_like"/>
    <property type="match status" value="1"/>
</dbReference>
<dbReference type="InterPro" id="IPR037460">
    <property type="entry name" value="SEST-like"/>
</dbReference>
<dbReference type="PANTHER" id="PTHR37981">
    <property type="entry name" value="LIPASE 2"/>
    <property type="match status" value="1"/>
</dbReference>
<gene>
    <name evidence="4" type="ordered locus">GPOL_c47150</name>
</gene>
<feature type="domain" description="SGNH hydrolase-type esterase" evidence="3">
    <location>
        <begin position="43"/>
        <end position="277"/>
    </location>
</feature>
<evidence type="ECO:0000313" key="4">
    <source>
        <dbReference type="EMBL" id="AFA75715.1"/>
    </source>
</evidence>
<keyword evidence="5" id="KW-1185">Reference proteome</keyword>
<organism evidence="4 5">
    <name type="scientific">Gordonia polyisoprenivorans (strain DSM 44266 / VH2)</name>
    <dbReference type="NCBI Taxonomy" id="1112204"/>
    <lineage>
        <taxon>Bacteria</taxon>
        <taxon>Bacillati</taxon>
        <taxon>Actinomycetota</taxon>
        <taxon>Actinomycetes</taxon>
        <taxon>Mycobacteriales</taxon>
        <taxon>Gordoniaceae</taxon>
        <taxon>Gordonia</taxon>
    </lineage>
</organism>
<dbReference type="SUPFAM" id="SSF52266">
    <property type="entry name" value="SGNH hydrolase"/>
    <property type="match status" value="1"/>
</dbReference>
<feature type="disulfide bond" evidence="2">
    <location>
        <begin position="62"/>
        <end position="87"/>
    </location>
</feature>
<feature type="active site" evidence="1">
    <location>
        <position position="270"/>
    </location>
</feature>
<dbReference type="AlphaFoldDB" id="H6MZH3"/>
<dbReference type="STRING" id="1112204.GPOL_c47150"/>
<protein>
    <recommendedName>
        <fullName evidence="3">SGNH hydrolase-type esterase domain-containing protein</fullName>
    </recommendedName>
</protein>
<evidence type="ECO:0000259" key="3">
    <source>
        <dbReference type="Pfam" id="PF13472"/>
    </source>
</evidence>
<dbReference type="Pfam" id="PF13472">
    <property type="entry name" value="Lipase_GDSL_2"/>
    <property type="match status" value="1"/>
</dbReference>
<name>H6MZH3_GORPV</name>
<dbReference type="KEGG" id="gpo:GPOL_c47150"/>
<dbReference type="eggNOG" id="COG2755">
    <property type="taxonomic scope" value="Bacteria"/>
</dbReference>
<proteinExistence type="predicted"/>
<dbReference type="InterPro" id="IPR036514">
    <property type="entry name" value="SGNH_hydro_sf"/>
</dbReference>
<dbReference type="Gene3D" id="3.40.50.1110">
    <property type="entry name" value="SGNH hydrolase"/>
    <property type="match status" value="1"/>
</dbReference>
<dbReference type="EMBL" id="CP003119">
    <property type="protein sequence ID" value="AFA75715.1"/>
    <property type="molecule type" value="Genomic_DNA"/>
</dbReference>
<evidence type="ECO:0000313" key="5">
    <source>
        <dbReference type="Proteomes" id="UP000009154"/>
    </source>
</evidence>